<dbReference type="STRING" id="391038.Bphy_3419"/>
<dbReference type="RefSeq" id="WP_012402746.1">
    <property type="nucleotide sequence ID" value="NC_010623.1"/>
</dbReference>
<dbReference type="HOGENOM" id="CLU_3005337_0_0_4"/>
<dbReference type="Proteomes" id="UP000001192">
    <property type="component" value="Chromosome 2"/>
</dbReference>
<evidence type="ECO:0008006" key="4">
    <source>
        <dbReference type="Google" id="ProtNLM"/>
    </source>
</evidence>
<evidence type="ECO:0000313" key="2">
    <source>
        <dbReference type="EMBL" id="ACC72573.1"/>
    </source>
</evidence>
<sequence length="56" mass="6107" precursor="true">MNDRPRIPRQPLAPSAKIFAAMFVALFIALFALLMTGAVAGIVRMVRWIMSTQCGG</sequence>
<evidence type="ECO:0000313" key="3">
    <source>
        <dbReference type="Proteomes" id="UP000001192"/>
    </source>
</evidence>
<keyword evidence="1" id="KW-0812">Transmembrane</keyword>
<protein>
    <recommendedName>
        <fullName evidence="4">Transmembrane protein</fullName>
    </recommendedName>
</protein>
<dbReference type="KEGG" id="bph:Bphy_3419"/>
<keyword evidence="1" id="KW-0472">Membrane</keyword>
<evidence type="ECO:0000256" key="1">
    <source>
        <dbReference type="SAM" id="Phobius"/>
    </source>
</evidence>
<reference evidence="3" key="1">
    <citation type="journal article" date="2014" name="Stand. Genomic Sci.">
        <title>Complete genome sequence of Burkholderia phymatum STM815(T), a broad host range and efficient nitrogen-fixing symbiont of Mimosa species.</title>
        <authorList>
            <person name="Moulin L."/>
            <person name="Klonowska A."/>
            <person name="Caroline B."/>
            <person name="Booth K."/>
            <person name="Vriezen J.A."/>
            <person name="Melkonian R."/>
            <person name="James E.K."/>
            <person name="Young J.P."/>
            <person name="Bena G."/>
            <person name="Hauser L."/>
            <person name="Land M."/>
            <person name="Kyrpides N."/>
            <person name="Bruce D."/>
            <person name="Chain P."/>
            <person name="Copeland A."/>
            <person name="Pitluck S."/>
            <person name="Woyke T."/>
            <person name="Lizotte-Waniewski M."/>
            <person name="Bristow J."/>
            <person name="Riley M."/>
        </authorList>
    </citation>
    <scope>NUCLEOTIDE SEQUENCE [LARGE SCALE GENOMIC DNA]</scope>
    <source>
        <strain evidence="3">DSM 17167 / CIP 108236 / LMG 21445 / STM815</strain>
    </source>
</reference>
<dbReference type="AlphaFoldDB" id="B2JL44"/>
<keyword evidence="1" id="KW-1133">Transmembrane helix</keyword>
<accession>B2JL44</accession>
<gene>
    <name evidence="2" type="ordered locus">Bphy_3419</name>
</gene>
<organism evidence="2 3">
    <name type="scientific">Paraburkholderia phymatum (strain DSM 17167 / CIP 108236 / LMG 21445 / STM815)</name>
    <name type="common">Burkholderia phymatum</name>
    <dbReference type="NCBI Taxonomy" id="391038"/>
    <lineage>
        <taxon>Bacteria</taxon>
        <taxon>Pseudomonadati</taxon>
        <taxon>Pseudomonadota</taxon>
        <taxon>Betaproteobacteria</taxon>
        <taxon>Burkholderiales</taxon>
        <taxon>Burkholderiaceae</taxon>
        <taxon>Paraburkholderia</taxon>
    </lineage>
</organism>
<proteinExistence type="predicted"/>
<feature type="transmembrane region" description="Helical" evidence="1">
    <location>
        <begin position="20"/>
        <end position="43"/>
    </location>
</feature>
<dbReference type="EMBL" id="CP001044">
    <property type="protein sequence ID" value="ACC72573.1"/>
    <property type="molecule type" value="Genomic_DNA"/>
</dbReference>
<keyword evidence="3" id="KW-1185">Reference proteome</keyword>
<name>B2JL44_PARP8</name>